<reference evidence="2" key="1">
    <citation type="submission" date="2018-02" db="EMBL/GenBank/DDBJ databases">
        <authorList>
            <person name="O'Hara-Hanley K."/>
            <person name="Soby S."/>
        </authorList>
    </citation>
    <scope>NUCLEOTIDE SEQUENCE [LARGE SCALE GENOMIC DNA]</scope>
    <source>
        <strain evidence="2">MWU14-2602</strain>
    </source>
</reference>
<protein>
    <submittedName>
        <fullName evidence="1">Uncharacterized protein</fullName>
    </submittedName>
</protein>
<keyword evidence="2" id="KW-1185">Reference proteome</keyword>
<dbReference type="RefSeq" id="WP_103904303.1">
    <property type="nucleotide sequence ID" value="NZ_PQWB01000145.1"/>
</dbReference>
<dbReference type="Proteomes" id="UP000237082">
    <property type="component" value="Unassembled WGS sequence"/>
</dbReference>
<organism evidence="1 2">
    <name type="scientific">Chromobacterium alticapitis</name>
    <dbReference type="NCBI Taxonomy" id="2073169"/>
    <lineage>
        <taxon>Bacteria</taxon>
        <taxon>Pseudomonadati</taxon>
        <taxon>Pseudomonadota</taxon>
        <taxon>Betaproteobacteria</taxon>
        <taxon>Neisseriales</taxon>
        <taxon>Chromobacteriaceae</taxon>
        <taxon>Chromobacterium</taxon>
    </lineage>
</organism>
<dbReference type="InterPro" id="IPR008930">
    <property type="entry name" value="Terpenoid_cyclase/PrenylTrfase"/>
</dbReference>
<sequence>MVDYNAVLPTTWNALVKALCREAPYLQTTLAPDIARFGQVKMASGCLYTTFTTSLLGYNGCPLEFTVSSAKPQDLSCTLDPFFPLYADSRTIDEFARRCRAITTASFPDPATSLETIRSMQRGGELPLRFGSWLGRKYAPGQVKTKVYSEAPAGASDLHGWLNAPLAVNECREAGLALLMIGYYPDLIDSPREYYYQWHSALITCDDIAAVMRLFGCETWFPGLAHLLNRALRQTPGQQDFPHTTYGFSLGYSPDGSLESFTLFTIAASFFGDNRRVFDSVAELLIPCKHSMPLLHRAVAEQIPLQYNVVGFSIDRHGDESISCTFSPQNTHFETIPLNARVNATVTAPLELAELLAQQSASGAFPAHVRTPDGRWHPDENAFVTAQVLRTLDYTSQTAPHIEKALDFLLECESRPHHFCFWPTSAHPNWMAGQRIDADIDDTAIITELLYRFGRRTLTQARQTLTQMQAYQVQRVERRLNAPQHQWAECYAFHTWMREDCDIGQLDCCVNTNVLILIHALIAGNSDVPPAYPRIIQMLNQALRWSDGHYDRIRTLTPYYAHPHEWLTTLEYAKWRGLSELSPAVNALAAWRLAMASSESPLYCRHDGHFLWTSTCLNQFRQLARFPSLEDRYEYLSQ</sequence>
<dbReference type="EMBL" id="PQWB01000145">
    <property type="protein sequence ID" value="POZ60293.1"/>
    <property type="molecule type" value="Genomic_DNA"/>
</dbReference>
<evidence type="ECO:0000313" key="2">
    <source>
        <dbReference type="Proteomes" id="UP000237082"/>
    </source>
</evidence>
<dbReference type="OrthoDB" id="9801155at2"/>
<evidence type="ECO:0000313" key="1">
    <source>
        <dbReference type="EMBL" id="POZ60293.1"/>
    </source>
</evidence>
<dbReference type="AlphaFoldDB" id="A0A2S5DB52"/>
<proteinExistence type="predicted"/>
<comment type="caution">
    <text evidence="1">The sequence shown here is derived from an EMBL/GenBank/DDBJ whole genome shotgun (WGS) entry which is preliminary data.</text>
</comment>
<accession>A0A2S5DB52</accession>
<dbReference type="SUPFAM" id="SSF48239">
    <property type="entry name" value="Terpenoid cyclases/Protein prenyltransferases"/>
    <property type="match status" value="1"/>
</dbReference>
<gene>
    <name evidence="1" type="ORF">C2I19_19665</name>
</gene>
<name>A0A2S5DB52_9NEIS</name>